<feature type="domain" description="BRCT" evidence="5">
    <location>
        <begin position="825"/>
        <end position="934"/>
    </location>
</feature>
<keyword evidence="3" id="KW-0539">Nucleus</keyword>
<dbReference type="InterPro" id="IPR047252">
    <property type="entry name" value="TP53BP1-like"/>
</dbReference>
<dbReference type="InterPro" id="IPR047249">
    <property type="entry name" value="BRCT_p53bp1-like_rpt1"/>
</dbReference>
<feature type="region of interest" description="Disordered" evidence="4">
    <location>
        <begin position="99"/>
        <end position="141"/>
    </location>
</feature>
<dbReference type="SUPFAM" id="SSF52113">
    <property type="entry name" value="BRCT domain"/>
    <property type="match status" value="1"/>
</dbReference>
<dbReference type="GO" id="GO:0045944">
    <property type="term" value="P:positive regulation of transcription by RNA polymerase II"/>
    <property type="evidence" value="ECO:0007669"/>
    <property type="project" value="TreeGrafter"/>
</dbReference>
<dbReference type="InterPro" id="IPR036420">
    <property type="entry name" value="BRCT_dom_sf"/>
</dbReference>
<protein>
    <submittedName>
        <fullName evidence="6">DEBR0S1_12134g1_1</fullName>
    </submittedName>
</protein>
<feature type="compositionally biased region" description="Polar residues" evidence="4">
    <location>
        <begin position="168"/>
        <end position="185"/>
    </location>
</feature>
<organism evidence="6 7">
    <name type="scientific">Dekkera bruxellensis</name>
    <name type="common">Brettanomyces custersii</name>
    <dbReference type="NCBI Taxonomy" id="5007"/>
    <lineage>
        <taxon>Eukaryota</taxon>
        <taxon>Fungi</taxon>
        <taxon>Dikarya</taxon>
        <taxon>Ascomycota</taxon>
        <taxon>Saccharomycotina</taxon>
        <taxon>Pichiomycetes</taxon>
        <taxon>Pichiales</taxon>
        <taxon>Pichiaceae</taxon>
        <taxon>Brettanomyces</taxon>
    </lineage>
</organism>
<feature type="region of interest" description="Disordered" evidence="4">
    <location>
        <begin position="549"/>
        <end position="575"/>
    </location>
</feature>
<keyword evidence="2" id="KW-0227">DNA damage</keyword>
<evidence type="ECO:0000259" key="5">
    <source>
        <dbReference type="PROSITE" id="PS50172"/>
    </source>
</evidence>
<evidence type="ECO:0000256" key="3">
    <source>
        <dbReference type="ARBA" id="ARBA00023242"/>
    </source>
</evidence>
<dbReference type="GO" id="GO:0042393">
    <property type="term" value="F:histone binding"/>
    <property type="evidence" value="ECO:0007669"/>
    <property type="project" value="TreeGrafter"/>
</dbReference>
<dbReference type="Pfam" id="PF08605">
    <property type="entry name" value="Rad9_Rad53_bind"/>
    <property type="match status" value="1"/>
</dbReference>
<dbReference type="InterPro" id="IPR013914">
    <property type="entry name" value="Rad9_Rad53-bd_dom_fun"/>
</dbReference>
<evidence type="ECO:0000256" key="2">
    <source>
        <dbReference type="ARBA" id="ARBA00022763"/>
    </source>
</evidence>
<evidence type="ECO:0000256" key="1">
    <source>
        <dbReference type="ARBA" id="ARBA00004123"/>
    </source>
</evidence>
<feature type="compositionally biased region" description="Low complexity" evidence="4">
    <location>
        <begin position="10"/>
        <end position="25"/>
    </location>
</feature>
<feature type="region of interest" description="Disordered" evidence="4">
    <location>
        <begin position="1"/>
        <end position="47"/>
    </location>
</feature>
<proteinExistence type="predicted"/>
<feature type="compositionally biased region" description="Polar residues" evidence="4">
    <location>
        <begin position="26"/>
        <end position="36"/>
    </location>
</feature>
<evidence type="ECO:0000313" key="7">
    <source>
        <dbReference type="Proteomes" id="UP000478008"/>
    </source>
</evidence>
<sequence>MSDDTQVIASSKNGKTSSSSMDSNKIIANTQTSKISSDPIPPFDDTLTMLRPRVTRSKFFKQMRDDLQSNNLTNEPGTDGSAYHKKSLLKLEEQVHLEKGVKPGDNTNKYLDGEGNVLESSKSSNVPLESPKNQHTPKSKSVLEDDILKQNFALSTPLAKMQLPESPDSATVTSKEMSNTGSPTSGAEIFRRLREGQNTPFEYDTELGIVLDKQEEGTEYDDGERDSTMDSGIKLNFNSAVSYKGILEDIDNEHEKPHDNVYEKNSSGKIGTDRANYSVVSEINDTTGDFDQPILHGDLSMDGSDDVQVPNSGNNTVTSPLKVDEKIGNNVVQGKATQDGSDKIHHKAFAESIVNLSLPHDTQVVASQDGRLRMDEGGIISDNEDRNESERILVASSPGVTPSVSQQSTQLIAREKSASSTFPKETRFQIEQSLQSTEVISDSGNDKLDNQMYPETLRIQETDEKTQTEVTRIDNNITSSNEKRLAVKISESGDIAMKDTLSILSPSNTQTCNNPSQLDTKQAKKNILNEPAQEGVNIDESDAKAANANIEVREDDNNKNQKKKMPIEVGSPQKADSKIELQQDISHNEVSRQDINSRVNSYIDSRMQTDDLTLDENVEEQNSSKHSLASIPEGILRQEEATEDFDIYSYEPFNSILVTDGTCMNIFKITKAWRAADNTAMFSVNNSSGSWEINQSCILAPAFLRVGDIVKYDGMKKYKFKITGLEYVISTEPSKSEVTCCRGYNTAYIRRYRAKGSKGGRHYPALLGREIKVNIERLYLNGSLYGKYPYRIFDDELTFNNFVEDCVKRYGSEYRSKRAKIHNAASGGCFKNCLFLMTMPTGSNDHLSDEQLSKVESFLKDNGATIVSEFEKYIYISKCGHPGSGSYSMTFRSGVKKFNFVALLSTKQIRTLKYLQCLALGWPILSFTFIFDCIDNPEYRERWNSFWMSYLLPAGDSSYRNCTLSLNICPFVENWRKGFGLENQIGLNADLFEGETILVDNSEKSSVDNVGLVFILKSLGFQKVFFLNEEFSYGSIINVATKLRKYSKGPICCYFYSDHKVDYLPDLIESTNQKQFAGGSSSCLDNLPFLIINWEWLVQSLIAGFAFEPLKVWALKEEYNLHSVHFIYT</sequence>
<dbReference type="CDD" id="cd17745">
    <property type="entry name" value="BRCT_p53bp1_rpt1"/>
    <property type="match status" value="1"/>
</dbReference>
<dbReference type="AlphaFoldDB" id="A0A7D9GZG0"/>
<dbReference type="Gene3D" id="3.40.50.10190">
    <property type="entry name" value="BRCT domain"/>
    <property type="match status" value="1"/>
</dbReference>
<dbReference type="Proteomes" id="UP000478008">
    <property type="component" value="Unassembled WGS sequence"/>
</dbReference>
<accession>A0A7D9GZG0</accession>
<reference evidence="6 7" key="1">
    <citation type="submission" date="2019-07" db="EMBL/GenBank/DDBJ databases">
        <authorList>
            <person name="Friedrich A."/>
            <person name="Schacherer J."/>
        </authorList>
    </citation>
    <scope>NUCLEOTIDE SEQUENCE [LARGE SCALE GENOMIC DNA]</scope>
</reference>
<evidence type="ECO:0000256" key="4">
    <source>
        <dbReference type="SAM" id="MobiDB-lite"/>
    </source>
</evidence>
<feature type="region of interest" description="Disordered" evidence="4">
    <location>
        <begin position="162"/>
        <end position="186"/>
    </location>
</feature>
<feature type="compositionally biased region" description="Polar residues" evidence="4">
    <location>
        <begin position="118"/>
        <end position="136"/>
    </location>
</feature>
<dbReference type="EMBL" id="CABFWN010000001">
    <property type="protein sequence ID" value="VUG16264.1"/>
    <property type="molecule type" value="Genomic_DNA"/>
</dbReference>
<dbReference type="GO" id="GO:0005634">
    <property type="term" value="C:nucleus"/>
    <property type="evidence" value="ECO:0007669"/>
    <property type="project" value="UniProtKB-SubCell"/>
</dbReference>
<dbReference type="PANTHER" id="PTHR15321">
    <property type="entry name" value="TUMOR SUPPRESSOR P53-BINDING PROTEIN 1"/>
    <property type="match status" value="1"/>
</dbReference>
<dbReference type="PANTHER" id="PTHR15321:SF3">
    <property type="entry name" value="TP53-BINDING PROTEIN 1"/>
    <property type="match status" value="1"/>
</dbReference>
<name>A0A7D9GZG0_DEKBR</name>
<comment type="subcellular location">
    <subcellularLocation>
        <location evidence="1">Nucleus</location>
    </subcellularLocation>
</comment>
<gene>
    <name evidence="6" type="ORF">DEBR0S1_12134G</name>
</gene>
<dbReference type="InterPro" id="IPR001357">
    <property type="entry name" value="BRCT_dom"/>
</dbReference>
<keyword evidence="7" id="KW-1185">Reference proteome</keyword>
<dbReference type="InterPro" id="IPR047250">
    <property type="entry name" value="BRCT_p53bp1-like_rpt2"/>
</dbReference>
<dbReference type="PROSITE" id="PS50172">
    <property type="entry name" value="BRCT"/>
    <property type="match status" value="1"/>
</dbReference>
<evidence type="ECO:0000313" key="6">
    <source>
        <dbReference type="EMBL" id="VUG16264.1"/>
    </source>
</evidence>
<dbReference type="CDD" id="cd17724">
    <property type="entry name" value="BRCT_p53bp1_rpt2"/>
    <property type="match status" value="1"/>
</dbReference>
<dbReference type="GO" id="GO:0000077">
    <property type="term" value="P:DNA damage checkpoint signaling"/>
    <property type="evidence" value="ECO:0007669"/>
    <property type="project" value="TreeGrafter"/>
</dbReference>